<reference evidence="1 2" key="1">
    <citation type="journal article" date="2017" name="Int. J. Syst. Evol. Microbiol.">
        <title>Photobacterium alginatilyticum sp. nov., a marine bacterium isolated from bottom seawater.</title>
        <authorList>
            <person name="Wang X."/>
            <person name="Wang Y."/>
            <person name="Yang X."/>
            <person name="Sun H."/>
            <person name="Li B."/>
            <person name="Zhang X.H."/>
        </authorList>
    </citation>
    <scope>NUCLEOTIDE SEQUENCE [LARGE SCALE GENOMIC DNA]</scope>
    <source>
        <strain evidence="1 2">P03D4</strain>
    </source>
</reference>
<accession>A0ABW9YPG7</accession>
<dbReference type="Proteomes" id="UP000738517">
    <property type="component" value="Unassembled WGS sequence"/>
</dbReference>
<evidence type="ECO:0000313" key="2">
    <source>
        <dbReference type="Proteomes" id="UP000738517"/>
    </source>
</evidence>
<comment type="caution">
    <text evidence="1">The sequence shown here is derived from an EMBL/GenBank/DDBJ whole genome shotgun (WGS) entry which is preliminary data.</text>
</comment>
<proteinExistence type="predicted"/>
<dbReference type="InterPro" id="IPR012659">
    <property type="entry name" value="CHP02444"/>
</dbReference>
<sequence>MPRPAALSAEDFWQFSLSYYARAGIKQACLTLQNTYQGNVNLALLLHWLDTLHIELADQQIHALTASLVVSDKQLQQYRTMRQQLKPQLDQAGYQQLLSFELELEKNQQHALLKQLNLLLPVPTPAAGTVTSNNLARYCQQLGASSQLSHLQAK</sequence>
<protein>
    <submittedName>
        <fullName evidence="1">TIGR02444 family protein</fullName>
    </submittedName>
</protein>
<keyword evidence="2" id="KW-1185">Reference proteome</keyword>
<dbReference type="NCBIfam" id="TIGR02444">
    <property type="entry name" value="TIGR02444 family protein"/>
    <property type="match status" value="1"/>
</dbReference>
<gene>
    <name evidence="1" type="ORF">EIZ48_24925</name>
</gene>
<dbReference type="EMBL" id="RSEJ01000036">
    <property type="protein sequence ID" value="NBI55763.1"/>
    <property type="molecule type" value="Genomic_DNA"/>
</dbReference>
<dbReference type="RefSeq" id="WP_160657713.1">
    <property type="nucleotide sequence ID" value="NZ_RSEJ01000036.1"/>
</dbReference>
<evidence type="ECO:0000313" key="1">
    <source>
        <dbReference type="EMBL" id="NBI55763.1"/>
    </source>
</evidence>
<name>A0ABW9YPG7_9GAMM</name>
<dbReference type="Pfam" id="PF09523">
    <property type="entry name" value="DUF2390"/>
    <property type="match status" value="1"/>
</dbReference>
<organism evidence="1 2">
    <name type="scientific">Photobacterium alginatilyticum</name>
    <dbReference type="NCBI Taxonomy" id="1775171"/>
    <lineage>
        <taxon>Bacteria</taxon>
        <taxon>Pseudomonadati</taxon>
        <taxon>Pseudomonadota</taxon>
        <taxon>Gammaproteobacteria</taxon>
        <taxon>Vibrionales</taxon>
        <taxon>Vibrionaceae</taxon>
        <taxon>Photobacterium</taxon>
    </lineage>
</organism>